<evidence type="ECO:0008006" key="3">
    <source>
        <dbReference type="Google" id="ProtNLM"/>
    </source>
</evidence>
<dbReference type="OrthoDB" id="2401469at2759"/>
<reference evidence="1" key="1">
    <citation type="submission" date="2016-04" db="EMBL/GenBank/DDBJ databases">
        <authorList>
            <person name="Evans L.H."/>
            <person name="Alamgir A."/>
            <person name="Owens N."/>
            <person name="Weber N.D."/>
            <person name="Virtaneva K."/>
            <person name="Barbian K."/>
            <person name="Babar A."/>
            <person name="Rosenke K."/>
        </authorList>
    </citation>
    <scope>NUCLEOTIDE SEQUENCE [LARGE SCALE GENOMIC DNA]</scope>
    <source>
        <strain evidence="1">CBS 101.48</strain>
    </source>
</reference>
<evidence type="ECO:0000313" key="2">
    <source>
        <dbReference type="Proteomes" id="UP000078561"/>
    </source>
</evidence>
<name>A0A163KZP8_ABSGL</name>
<accession>A0A163KZP8</accession>
<sequence>MITLDELDDHYFDLSGDDYDDDDENNICVDGHLYLDDSQINNTNTEIIASFFDKVEQVSGYKYTSMGVTNPRKRRSIAFYGWCSQRTDVNRQIPDDQTRRFCNRMETYDCGGELKGILYKNQRWAVLTIKHGSSHPCHQEDRQPQMSLEVRNIIAANSNNNTSPALYRLVQRTFGPEATRSQVAFWRQQAMEANYRMDDDQFVSSKMLVESFGNQGFDQVVWEETLTWKGFGFTTPFFDLCVQSESVVEYHVDSTFKTNRLSCELFGVIANINGAGFPVAYFLFKHSRSLLGTKRGRLGQIYNEEVAHGEFDFVDRQFLPHINNNNNEANIIVCVAARRKDIKAIMHRHYCYHSLIPQGTTFKTAAQIHYDSAQEMYNFCAKNQLSDSWAYLYRRWYTAAMWKLWARGGVDHIPNGKSTMMIESHWRVLKRNHLHYNNRPRLDYLVYTITQKQCTDLLFDYEQKVILCRDFFQWEGDFNKEWNRSITEMGSRPNTNHPGRINIPSHDNIIIIDSSDSEDGGDGANEGVEGNVGAAGFEESVGATGVGEESVGPAVVEEDVEENVGATANEEGVKENVGAAGVEEGDDSEYLGMENLLASNRRRKRDAVQRFEEYLAMIEDLDGEFAQKSETYASRLPRAQADVFRNATNVEEYLETVTRFRRRKTMPRTYGDFNPYTYNL</sequence>
<dbReference type="EMBL" id="LT554016">
    <property type="protein sequence ID" value="SAM02860.1"/>
    <property type="molecule type" value="Genomic_DNA"/>
</dbReference>
<protein>
    <recommendedName>
        <fullName evidence="3">MULE transposase domain-containing protein</fullName>
    </recommendedName>
</protein>
<evidence type="ECO:0000313" key="1">
    <source>
        <dbReference type="EMBL" id="SAM02860.1"/>
    </source>
</evidence>
<proteinExistence type="predicted"/>
<organism evidence="1">
    <name type="scientific">Absidia glauca</name>
    <name type="common">Pin mould</name>
    <dbReference type="NCBI Taxonomy" id="4829"/>
    <lineage>
        <taxon>Eukaryota</taxon>
        <taxon>Fungi</taxon>
        <taxon>Fungi incertae sedis</taxon>
        <taxon>Mucoromycota</taxon>
        <taxon>Mucoromycotina</taxon>
        <taxon>Mucoromycetes</taxon>
        <taxon>Mucorales</taxon>
        <taxon>Cunninghamellaceae</taxon>
        <taxon>Absidia</taxon>
    </lineage>
</organism>
<dbReference type="Proteomes" id="UP000078561">
    <property type="component" value="Unassembled WGS sequence"/>
</dbReference>
<dbReference type="AlphaFoldDB" id="A0A163KZP8"/>
<dbReference type="InParanoid" id="A0A163KZP8"/>
<gene>
    <name evidence="1" type="primary">ABSGL_08676.1 scaffold 10421</name>
</gene>
<keyword evidence="2" id="KW-1185">Reference proteome</keyword>